<dbReference type="Proteomes" id="UP000000561">
    <property type="component" value="Chromosome 3"/>
</dbReference>
<dbReference type="InterPro" id="IPR033449">
    <property type="entry name" value="Rit1_N"/>
</dbReference>
<dbReference type="FunCoup" id="A0A0D1E3C0">
    <property type="interactions" value="20"/>
</dbReference>
<protein>
    <recommendedName>
        <fullName evidence="5">Initiator tRNA phosphoribosyl transferase</fullName>
    </recommendedName>
</protein>
<evidence type="ECO:0000259" key="1">
    <source>
        <dbReference type="Pfam" id="PF04179"/>
    </source>
</evidence>
<accession>A0A0D1E3C0</accession>
<dbReference type="RefSeq" id="XP_011388030.1">
    <property type="nucleotide sequence ID" value="XM_011389728.1"/>
</dbReference>
<dbReference type="eggNOG" id="KOG2634">
    <property type="taxonomic scope" value="Eukaryota"/>
</dbReference>
<dbReference type="PANTHER" id="PTHR31811:SF0">
    <property type="entry name" value="TRNA A64-2'-O-RIBOSYLPHOSPHATE TRANSFERASE"/>
    <property type="match status" value="1"/>
</dbReference>
<reference evidence="3 4" key="1">
    <citation type="journal article" date="2006" name="Nature">
        <title>Insights from the genome of the biotrophic fungal plant pathogen Ustilago maydis.</title>
        <authorList>
            <person name="Kamper J."/>
            <person name="Kahmann R."/>
            <person name="Bolker M."/>
            <person name="Ma L.J."/>
            <person name="Brefort T."/>
            <person name="Saville B.J."/>
            <person name="Banuett F."/>
            <person name="Kronstad J.W."/>
            <person name="Gold S.E."/>
            <person name="Muller O."/>
            <person name="Perlin M.H."/>
            <person name="Wosten H.A."/>
            <person name="de Vries R."/>
            <person name="Ruiz-Herrera J."/>
            <person name="Reynaga-Pena C.G."/>
            <person name="Snetselaar K."/>
            <person name="McCann M."/>
            <person name="Perez-Martin J."/>
            <person name="Feldbrugge M."/>
            <person name="Basse C.W."/>
            <person name="Steinberg G."/>
            <person name="Ibeas J.I."/>
            <person name="Holloman W."/>
            <person name="Guzman P."/>
            <person name="Farman M."/>
            <person name="Stajich J.E."/>
            <person name="Sentandreu R."/>
            <person name="Gonzalez-Prieto J.M."/>
            <person name="Kennell J.C."/>
            <person name="Molina L."/>
            <person name="Schirawski J."/>
            <person name="Mendoza-Mendoza A."/>
            <person name="Greilinger D."/>
            <person name="Munch K."/>
            <person name="Rossel N."/>
            <person name="Scherer M."/>
            <person name="Vranes M."/>
            <person name="Ladendorf O."/>
            <person name="Vincon V."/>
            <person name="Fuchs U."/>
            <person name="Sandrock B."/>
            <person name="Meng S."/>
            <person name="Ho E.C."/>
            <person name="Cahill M.J."/>
            <person name="Boyce K.J."/>
            <person name="Klose J."/>
            <person name="Klosterman S.J."/>
            <person name="Deelstra H.J."/>
            <person name="Ortiz-Castellanos L."/>
            <person name="Li W."/>
            <person name="Sanchez-Alonso P."/>
            <person name="Schreier P.H."/>
            <person name="Hauser-Hahn I."/>
            <person name="Vaupel M."/>
            <person name="Koopmann E."/>
            <person name="Friedrich G."/>
            <person name="Voss H."/>
            <person name="Schluter T."/>
            <person name="Margolis J."/>
            <person name="Platt D."/>
            <person name="Swimmer C."/>
            <person name="Gnirke A."/>
            <person name="Chen F."/>
            <person name="Vysotskaia V."/>
            <person name="Mannhaupt G."/>
            <person name="Guldener U."/>
            <person name="Munsterkotter M."/>
            <person name="Haase D."/>
            <person name="Oesterheld M."/>
            <person name="Mewes H.W."/>
            <person name="Mauceli E.W."/>
            <person name="DeCaprio D."/>
            <person name="Wade C.M."/>
            <person name="Butler J."/>
            <person name="Young S."/>
            <person name="Jaffe D.B."/>
            <person name="Calvo S."/>
            <person name="Nusbaum C."/>
            <person name="Galagan J."/>
            <person name="Birren B.W."/>
        </authorList>
    </citation>
    <scope>NUCLEOTIDE SEQUENCE [LARGE SCALE GENOMIC DNA]</scope>
    <source>
        <strain evidence="4">DSM 14603 / FGSC 9021 / UM521</strain>
    </source>
</reference>
<dbReference type="STRING" id="237631.A0A0D1E3C0"/>
<dbReference type="EMBL" id="CM003142">
    <property type="protein sequence ID" value="KIS70574.1"/>
    <property type="molecule type" value="Genomic_DNA"/>
</dbReference>
<dbReference type="Pfam" id="PF17184">
    <property type="entry name" value="Rit1_C"/>
    <property type="match status" value="1"/>
</dbReference>
<dbReference type="Pfam" id="PF04179">
    <property type="entry name" value="Init_tRNA_PT"/>
    <property type="match status" value="1"/>
</dbReference>
<dbReference type="GO" id="GO:0019988">
    <property type="term" value="P:charged-tRNA amino acid modification"/>
    <property type="evidence" value="ECO:0000318"/>
    <property type="project" value="GO_Central"/>
</dbReference>
<feature type="domain" description="Rit1 DUSP-like" evidence="1">
    <location>
        <begin position="406"/>
        <end position="525"/>
    </location>
</feature>
<evidence type="ECO:0000313" key="3">
    <source>
        <dbReference type="EMBL" id="KIS70574.1"/>
    </source>
</evidence>
<keyword evidence="4" id="KW-1185">Reference proteome</keyword>
<dbReference type="PANTHER" id="PTHR31811">
    <property type="entry name" value="TRNA A64-2'-O-RIBOSYLPHOSPHATE TRANSFERASE"/>
    <property type="match status" value="1"/>
</dbReference>
<dbReference type="AlphaFoldDB" id="A0A0D1E3C0"/>
<dbReference type="VEuPathDB" id="FungiDB:UMAG_11369"/>
<dbReference type="GO" id="GO:0043399">
    <property type="term" value="F:tRNA adenosine(64)-2'-O-ribosylphosphate transferase activity"/>
    <property type="evidence" value="ECO:0007669"/>
    <property type="project" value="InterPro"/>
</dbReference>
<feature type="domain" description="Rit1 N-terminal" evidence="2">
    <location>
        <begin position="27"/>
        <end position="300"/>
    </location>
</feature>
<dbReference type="KEGG" id="uma:UMAG_11369"/>
<proteinExistence type="predicted"/>
<dbReference type="PIRSF" id="PIRSF007747">
    <property type="entry name" value="Ribosyl_Ptfrase"/>
    <property type="match status" value="1"/>
</dbReference>
<evidence type="ECO:0008006" key="5">
    <source>
        <dbReference type="Google" id="ProtNLM"/>
    </source>
</evidence>
<name>A0A0D1E3C0_MYCMD</name>
<dbReference type="OrthoDB" id="45256at2759"/>
<gene>
    <name evidence="3" type="ORF">UMAG_11369</name>
</gene>
<organism evidence="3 4">
    <name type="scientific">Mycosarcoma maydis</name>
    <name type="common">Corn smut fungus</name>
    <name type="synonym">Ustilago maydis</name>
    <dbReference type="NCBI Taxonomy" id="5270"/>
    <lineage>
        <taxon>Eukaryota</taxon>
        <taxon>Fungi</taxon>
        <taxon>Dikarya</taxon>
        <taxon>Basidiomycota</taxon>
        <taxon>Ustilaginomycotina</taxon>
        <taxon>Ustilaginomycetes</taxon>
        <taxon>Ustilaginales</taxon>
        <taxon>Ustilaginaceae</taxon>
        <taxon>Mycosarcoma</taxon>
    </lineage>
</organism>
<dbReference type="GeneID" id="23567263"/>
<evidence type="ECO:0000259" key="2">
    <source>
        <dbReference type="Pfam" id="PF17184"/>
    </source>
</evidence>
<dbReference type="InterPro" id="IPR033421">
    <property type="entry name" value="Rit1_DUSP-like"/>
</dbReference>
<dbReference type="InterPro" id="IPR007306">
    <property type="entry name" value="Rit1"/>
</dbReference>
<evidence type="ECO:0000313" key="4">
    <source>
        <dbReference type="Proteomes" id="UP000000561"/>
    </source>
</evidence>
<dbReference type="GO" id="GO:0016763">
    <property type="term" value="F:pentosyltransferase activity"/>
    <property type="evidence" value="ECO:0000318"/>
    <property type="project" value="GO_Central"/>
</dbReference>
<sequence length="537" mass="59313">MITKQHAESSTLLAPYARQDWKHSDRIKRESRHIYNKLHSISHDSAFVHQIHSLFSSLLLIANLRCGAWYTDPTITSAVSYFKSTDGHTHQWSFSLKRSNLHLVPAIAHAGGAIVVDSTRRGKSMPDALSKTIPIWCAVLNKASNRKFGCPPENKEGFLLHTPQWLIPPTEHDQILAKIDSFVTSLLDSDLEVPQLKKPLKPIFITPQTDLDTISESKQAVFTPIILVSTSKFILDSAQLNAHDIENSHRSKDKFIYVQGAGDDHENWARGLTPEAFWKHRTQLLACDKESLEALVDTIVAEEASSVQPGGYWFTPLSVSRLTDCPPVATIASEGGSDVQIGATRVSIGTRTAHHVFSAQEKNQYGLIIHFTGSPMSAVSDEQTSQLAGSLSSLRLSPDIEPRARILQLQMSPNKKGILAVRTAYSPAIDLAHRTLVSAPSLSTDRAQVLICCQDGKNLSGSLAVAILASCFTDQRQLITDDTARSQHTAEISKDTTKRRLQWLVSANPRAAPSRAFLLRVNELLISPRRRPTRSNA</sequence>
<dbReference type="InParanoid" id="A0A0D1E3C0"/>